<dbReference type="HOGENOM" id="CLU_052398_0_2_1"/>
<gene>
    <name evidence="1" type="ORF">PAXRUDRAFT_169271</name>
</gene>
<evidence type="ECO:0000313" key="1">
    <source>
        <dbReference type="EMBL" id="KIK76638.1"/>
    </source>
</evidence>
<dbReference type="AlphaFoldDB" id="A0A0D0CMU7"/>
<reference evidence="2" key="2">
    <citation type="submission" date="2015-01" db="EMBL/GenBank/DDBJ databases">
        <title>Evolutionary Origins and Diversification of the Mycorrhizal Mutualists.</title>
        <authorList>
            <consortium name="DOE Joint Genome Institute"/>
            <consortium name="Mycorrhizal Genomics Consortium"/>
            <person name="Kohler A."/>
            <person name="Kuo A."/>
            <person name="Nagy L.G."/>
            <person name="Floudas D."/>
            <person name="Copeland A."/>
            <person name="Barry K.W."/>
            <person name="Cichocki N."/>
            <person name="Veneault-Fourrey C."/>
            <person name="LaButti K."/>
            <person name="Lindquist E.A."/>
            <person name="Lipzen A."/>
            <person name="Lundell T."/>
            <person name="Morin E."/>
            <person name="Murat C."/>
            <person name="Riley R."/>
            <person name="Ohm R."/>
            <person name="Sun H."/>
            <person name="Tunlid A."/>
            <person name="Henrissat B."/>
            <person name="Grigoriev I.V."/>
            <person name="Hibbett D.S."/>
            <person name="Martin F."/>
        </authorList>
    </citation>
    <scope>NUCLEOTIDE SEQUENCE [LARGE SCALE GENOMIC DNA]</scope>
    <source>
        <strain evidence="2">Ve08.2h10</strain>
    </source>
</reference>
<organism evidence="1 2">
    <name type="scientific">Paxillus rubicundulus Ve08.2h10</name>
    <dbReference type="NCBI Taxonomy" id="930991"/>
    <lineage>
        <taxon>Eukaryota</taxon>
        <taxon>Fungi</taxon>
        <taxon>Dikarya</taxon>
        <taxon>Basidiomycota</taxon>
        <taxon>Agaricomycotina</taxon>
        <taxon>Agaricomycetes</taxon>
        <taxon>Agaricomycetidae</taxon>
        <taxon>Boletales</taxon>
        <taxon>Paxilineae</taxon>
        <taxon>Paxillaceae</taxon>
        <taxon>Paxillus</taxon>
    </lineage>
</organism>
<proteinExistence type="predicted"/>
<evidence type="ECO:0000313" key="2">
    <source>
        <dbReference type="Proteomes" id="UP000054538"/>
    </source>
</evidence>
<feature type="non-terminal residue" evidence="1">
    <location>
        <position position="1"/>
    </location>
</feature>
<dbReference type="InParanoid" id="A0A0D0CMU7"/>
<reference evidence="1 2" key="1">
    <citation type="submission" date="2014-04" db="EMBL/GenBank/DDBJ databases">
        <authorList>
            <consortium name="DOE Joint Genome Institute"/>
            <person name="Kuo A."/>
            <person name="Kohler A."/>
            <person name="Jargeat P."/>
            <person name="Nagy L.G."/>
            <person name="Floudas D."/>
            <person name="Copeland A."/>
            <person name="Barry K.W."/>
            <person name="Cichocki N."/>
            <person name="Veneault-Fourrey C."/>
            <person name="LaButti K."/>
            <person name="Lindquist E.A."/>
            <person name="Lipzen A."/>
            <person name="Lundell T."/>
            <person name="Morin E."/>
            <person name="Murat C."/>
            <person name="Sun H."/>
            <person name="Tunlid A."/>
            <person name="Henrissat B."/>
            <person name="Grigoriev I.V."/>
            <person name="Hibbett D.S."/>
            <person name="Martin F."/>
            <person name="Nordberg H.P."/>
            <person name="Cantor M.N."/>
            <person name="Hua S.X."/>
        </authorList>
    </citation>
    <scope>NUCLEOTIDE SEQUENCE [LARGE SCALE GENOMIC DNA]</scope>
    <source>
        <strain evidence="1 2">Ve08.2h10</strain>
    </source>
</reference>
<name>A0A0D0CMU7_9AGAM</name>
<protein>
    <submittedName>
        <fullName evidence="1">Uncharacterized protein</fullName>
    </submittedName>
</protein>
<keyword evidence="2" id="KW-1185">Reference proteome</keyword>
<accession>A0A0D0CMU7</accession>
<sequence length="257" mass="29442">IIEAHLQLANHGITEDLIIPMLQALWTISNDQAIQHWNARLQQQEQAACKAERAAAKEETLHQHALNEEQELAKQEEQKKNKNKFIPIPDISVPTESIVLPSLCTLTKLQKADYCELYYLINCGLANAENTITSLNDEALMLTKSDNGIHSFISLSSIKAKSSLVKDEDLTLEEFGQAKFCMINGMRKSEWLEEHIQMHVDFWLSMETHEWHHNTSSYNRSSLLAYQACVHTLWHRTLGTPKAFNLAKFDDNFLKKI</sequence>
<dbReference type="EMBL" id="KN827375">
    <property type="protein sequence ID" value="KIK76638.1"/>
    <property type="molecule type" value="Genomic_DNA"/>
</dbReference>
<dbReference type="OrthoDB" id="2688210at2759"/>
<dbReference type="Proteomes" id="UP000054538">
    <property type="component" value="Unassembled WGS sequence"/>
</dbReference>